<protein>
    <submittedName>
        <fullName evidence="2">Uncharacterized protein</fullName>
    </submittedName>
</protein>
<evidence type="ECO:0000256" key="1">
    <source>
        <dbReference type="SAM" id="MobiDB-lite"/>
    </source>
</evidence>
<accession>A0A165IE40</accession>
<feature type="region of interest" description="Disordered" evidence="1">
    <location>
        <begin position="1"/>
        <end position="66"/>
    </location>
</feature>
<feature type="compositionally biased region" description="Basic residues" evidence="1">
    <location>
        <begin position="1"/>
        <end position="15"/>
    </location>
</feature>
<feature type="compositionally biased region" description="Pro residues" evidence="1">
    <location>
        <begin position="49"/>
        <end position="62"/>
    </location>
</feature>
<dbReference type="AlphaFoldDB" id="A0A165IE40"/>
<organism evidence="2 3">
    <name type="scientific">Calocera cornea HHB12733</name>
    <dbReference type="NCBI Taxonomy" id="1353952"/>
    <lineage>
        <taxon>Eukaryota</taxon>
        <taxon>Fungi</taxon>
        <taxon>Dikarya</taxon>
        <taxon>Basidiomycota</taxon>
        <taxon>Agaricomycotina</taxon>
        <taxon>Dacrymycetes</taxon>
        <taxon>Dacrymycetales</taxon>
        <taxon>Dacrymycetaceae</taxon>
        <taxon>Calocera</taxon>
    </lineage>
</organism>
<gene>
    <name evidence="2" type="ORF">CALCODRAFT_119108</name>
</gene>
<reference evidence="2 3" key="1">
    <citation type="journal article" date="2016" name="Mol. Biol. Evol.">
        <title>Comparative Genomics of Early-Diverging Mushroom-Forming Fungi Provides Insights into the Origins of Lignocellulose Decay Capabilities.</title>
        <authorList>
            <person name="Nagy L.G."/>
            <person name="Riley R."/>
            <person name="Tritt A."/>
            <person name="Adam C."/>
            <person name="Daum C."/>
            <person name="Floudas D."/>
            <person name="Sun H."/>
            <person name="Yadav J.S."/>
            <person name="Pangilinan J."/>
            <person name="Larsson K.H."/>
            <person name="Matsuura K."/>
            <person name="Barry K."/>
            <person name="Labutti K."/>
            <person name="Kuo R."/>
            <person name="Ohm R.A."/>
            <person name="Bhattacharya S.S."/>
            <person name="Shirouzu T."/>
            <person name="Yoshinaga Y."/>
            <person name="Martin F.M."/>
            <person name="Grigoriev I.V."/>
            <person name="Hibbett D.S."/>
        </authorList>
    </citation>
    <scope>NUCLEOTIDE SEQUENCE [LARGE SCALE GENOMIC DNA]</scope>
    <source>
        <strain evidence="2 3">HHB12733</strain>
    </source>
</reference>
<evidence type="ECO:0000313" key="3">
    <source>
        <dbReference type="Proteomes" id="UP000076842"/>
    </source>
</evidence>
<dbReference type="Proteomes" id="UP000076842">
    <property type="component" value="Unassembled WGS sequence"/>
</dbReference>
<proteinExistence type="predicted"/>
<sequence length="108" mass="12025">MRYKGRSRSLTHMRHPPQTGAQRTAAQHRTRRQADSREQGSPSTTFLSLPPPSPHPPSPPSPRTHCALTHTACATTRSAALYLPPLPTRRTLYPIPSQSIHIYPFPQA</sequence>
<evidence type="ECO:0000313" key="2">
    <source>
        <dbReference type="EMBL" id="KZT60451.1"/>
    </source>
</evidence>
<keyword evidence="3" id="KW-1185">Reference proteome</keyword>
<name>A0A165IE40_9BASI</name>
<dbReference type="InParanoid" id="A0A165IE40"/>
<dbReference type="EMBL" id="KV423931">
    <property type="protein sequence ID" value="KZT60451.1"/>
    <property type="molecule type" value="Genomic_DNA"/>
</dbReference>